<dbReference type="EMBL" id="BABS01000007">
    <property type="protein sequence ID" value="GAA07417.1"/>
    <property type="molecule type" value="Genomic_DNA"/>
</dbReference>
<dbReference type="AlphaFoldDB" id="F7VAM2"/>
<accession>F7VAM2</accession>
<comment type="caution">
    <text evidence="2">The sequence shown here is derived from an EMBL/GenBank/DDBJ whole genome shotgun (WGS) entry which is preliminary data.</text>
</comment>
<evidence type="ECO:0000256" key="1">
    <source>
        <dbReference type="SAM" id="MobiDB-lite"/>
    </source>
</evidence>
<dbReference type="InterPro" id="IPR027405">
    <property type="entry name" value="YidB-like"/>
</dbReference>
<sequence length="181" mass="19593">MKTEFIKICATDAAVDRWKYRTAMKRTTRHTGRGLPGAHIRGSVGQNVRPTLSGRNDMTASTTEQLNSVMTKAADTLTAATTDTSGLFSALVQYLEHNGNSGEHELRQNAQIHGLHDQVKQWEQERRPAATTEDVVTKLLPAHAIETLAKQSGLSEKAAIKALTGVLPAACHKDHADGKSA</sequence>
<name>F7VAM2_9PROT</name>
<organism evidence="2 3">
    <name type="scientific">Acetobacter tropicalis NBRC 101654</name>
    <dbReference type="NCBI Taxonomy" id="749388"/>
    <lineage>
        <taxon>Bacteria</taxon>
        <taxon>Pseudomonadati</taxon>
        <taxon>Pseudomonadota</taxon>
        <taxon>Alphaproteobacteria</taxon>
        <taxon>Acetobacterales</taxon>
        <taxon>Acetobacteraceae</taxon>
        <taxon>Acetobacter</taxon>
    </lineage>
</organism>
<feature type="region of interest" description="Disordered" evidence="1">
    <location>
        <begin position="29"/>
        <end position="57"/>
    </location>
</feature>
<dbReference type="Gene3D" id="1.10.10.690">
    <property type="entry name" value="YidB-like"/>
    <property type="match status" value="1"/>
</dbReference>
<dbReference type="SUPFAM" id="SSF140804">
    <property type="entry name" value="YidB-like"/>
    <property type="match status" value="1"/>
</dbReference>
<reference evidence="2 3" key="1">
    <citation type="journal article" date="2011" name="Biochem. Biophys. Res. Commun.">
        <title>Increased number of Arginine-based salt bridges contributes to the thermotolerance of thermotolerant acetic acid bacteria, Acetobacter tropicalis SKU1100.</title>
        <authorList>
            <person name="Matsutani M."/>
            <person name="Hirakawa H."/>
            <person name="Nishikura M."/>
            <person name="Soemphol W."/>
            <person name="Ali I.A.I."/>
            <person name="Yakushi T."/>
            <person name="Matsushita K."/>
        </authorList>
    </citation>
    <scope>NUCLEOTIDE SEQUENCE [LARGE SCALE GENOMIC DNA]</scope>
    <source>
        <strain evidence="2 3">NBRC 101654</strain>
    </source>
</reference>
<feature type="compositionally biased region" description="Polar residues" evidence="1">
    <location>
        <begin position="44"/>
        <end position="57"/>
    </location>
</feature>
<proteinExistence type="predicted"/>
<evidence type="ECO:0008006" key="4">
    <source>
        <dbReference type="Google" id="ProtNLM"/>
    </source>
</evidence>
<protein>
    <recommendedName>
        <fullName evidence="4">DUF937 domain-containing protein</fullName>
    </recommendedName>
</protein>
<evidence type="ECO:0000313" key="3">
    <source>
        <dbReference type="Proteomes" id="UP000004319"/>
    </source>
</evidence>
<gene>
    <name evidence="2" type="ORF">ATPR_0421</name>
</gene>
<dbReference type="Proteomes" id="UP000004319">
    <property type="component" value="Unassembled WGS sequence"/>
</dbReference>
<evidence type="ECO:0000313" key="2">
    <source>
        <dbReference type="EMBL" id="GAA07417.1"/>
    </source>
</evidence>